<evidence type="ECO:0000259" key="1">
    <source>
        <dbReference type="PROSITE" id="PS50181"/>
    </source>
</evidence>
<dbReference type="OrthoDB" id="629492at2759"/>
<protein>
    <recommendedName>
        <fullName evidence="1">F-box domain-containing protein</fullName>
    </recommendedName>
</protein>
<proteinExistence type="predicted"/>
<dbReference type="RefSeq" id="XP_020066600.1">
    <property type="nucleotide sequence ID" value="XM_020209036.1"/>
</dbReference>
<dbReference type="AlphaFoldDB" id="A0A1E4SPR4"/>
<accession>A0A1E4SPR4</accession>
<dbReference type="InterPro" id="IPR011990">
    <property type="entry name" value="TPR-like_helical_dom_sf"/>
</dbReference>
<dbReference type="Gene3D" id="1.20.1280.50">
    <property type="match status" value="1"/>
</dbReference>
<dbReference type="SUPFAM" id="SSF52047">
    <property type="entry name" value="RNI-like"/>
    <property type="match status" value="1"/>
</dbReference>
<feature type="domain" description="F-box" evidence="1">
    <location>
        <begin position="218"/>
        <end position="265"/>
    </location>
</feature>
<dbReference type="SUPFAM" id="SSF48452">
    <property type="entry name" value="TPR-like"/>
    <property type="match status" value="1"/>
</dbReference>
<dbReference type="Pfam" id="PF00646">
    <property type="entry name" value="F-box"/>
    <property type="match status" value="1"/>
</dbReference>
<dbReference type="InterPro" id="IPR001810">
    <property type="entry name" value="F-box_dom"/>
</dbReference>
<dbReference type="Proteomes" id="UP000094285">
    <property type="component" value="Unassembled WGS sequence"/>
</dbReference>
<organism evidence="2 3">
    <name type="scientific">Suhomyces tanzawaensis NRRL Y-17324</name>
    <dbReference type="NCBI Taxonomy" id="984487"/>
    <lineage>
        <taxon>Eukaryota</taxon>
        <taxon>Fungi</taxon>
        <taxon>Dikarya</taxon>
        <taxon>Ascomycota</taxon>
        <taxon>Saccharomycotina</taxon>
        <taxon>Pichiomycetes</taxon>
        <taxon>Debaryomycetaceae</taxon>
        <taxon>Suhomyces</taxon>
    </lineage>
</organism>
<dbReference type="SMART" id="SM00256">
    <property type="entry name" value="FBOX"/>
    <property type="match status" value="1"/>
</dbReference>
<name>A0A1E4SPR4_9ASCO</name>
<gene>
    <name evidence="2" type="ORF">CANTADRAFT_43981</name>
</gene>
<dbReference type="Gene3D" id="1.25.40.10">
    <property type="entry name" value="Tetratricopeptide repeat domain"/>
    <property type="match status" value="1"/>
</dbReference>
<dbReference type="GeneID" id="30983172"/>
<dbReference type="PROSITE" id="PS50181">
    <property type="entry name" value="FBOX"/>
    <property type="match status" value="1"/>
</dbReference>
<dbReference type="STRING" id="984487.A0A1E4SPR4"/>
<reference evidence="3" key="1">
    <citation type="submission" date="2016-05" db="EMBL/GenBank/DDBJ databases">
        <title>Comparative genomics of biotechnologically important yeasts.</title>
        <authorList>
            <consortium name="DOE Joint Genome Institute"/>
            <person name="Riley R."/>
            <person name="Haridas S."/>
            <person name="Wolfe K.H."/>
            <person name="Lopes M.R."/>
            <person name="Hittinger C.T."/>
            <person name="Goker M."/>
            <person name="Salamov A."/>
            <person name="Wisecaver J."/>
            <person name="Long T.M."/>
            <person name="Aerts A.L."/>
            <person name="Barry K."/>
            <person name="Choi C."/>
            <person name="Clum A."/>
            <person name="Coughlan A.Y."/>
            <person name="Deshpande S."/>
            <person name="Douglass A.P."/>
            <person name="Hanson S.J."/>
            <person name="Klenk H.-P."/>
            <person name="Labutti K."/>
            <person name="Lapidus A."/>
            <person name="Lindquist E."/>
            <person name="Lipzen A."/>
            <person name="Meier-Kolthoff J.P."/>
            <person name="Ohm R.A."/>
            <person name="Otillar R.P."/>
            <person name="Pangilinan J."/>
            <person name="Peng Y."/>
            <person name="Rokas A."/>
            <person name="Rosa C.A."/>
            <person name="Scheuner C."/>
            <person name="Sibirny A.A."/>
            <person name="Slot J.C."/>
            <person name="Stielow J.B."/>
            <person name="Sun H."/>
            <person name="Kurtzman C.P."/>
            <person name="Blackwell M."/>
            <person name="Grigoriev I.V."/>
            <person name="Jeffries T.W."/>
        </authorList>
    </citation>
    <scope>NUCLEOTIDE SEQUENCE [LARGE SCALE GENOMIC DNA]</scope>
    <source>
        <strain evidence="3">NRRL Y-17324</strain>
    </source>
</reference>
<evidence type="ECO:0000313" key="3">
    <source>
        <dbReference type="Proteomes" id="UP000094285"/>
    </source>
</evidence>
<keyword evidence="3" id="KW-1185">Reference proteome</keyword>
<dbReference type="EMBL" id="KV453909">
    <property type="protein sequence ID" value="ODV81478.1"/>
    <property type="molecule type" value="Genomic_DNA"/>
</dbReference>
<dbReference type="SUPFAM" id="SSF81383">
    <property type="entry name" value="F-box domain"/>
    <property type="match status" value="1"/>
</dbReference>
<sequence length="732" mass="84637">MGDKWGDLLATDKLELAVLYFKSKEYEKALKLYNDLVQNYTNISVASLQELRTQLYGLTKTPVEGPVIHPKLGTVLDQRAATYEKMGQTDRALKDGFQLTKLEPIGCKGYLRVGKILMLLNREWESYKWYQKGVSKIEKAIKEHKIEVPHKLFKSLKDKYLEMKELVESTQIPSGKNKVEYSNQSLGMRRETTSSANSNTASTIVRASTLPSGSSTTENPFMHFPSEILQIIFQFIPFKQLLSCHLVCKNWYSKLTQIPVLYTKKVNFKVQITLEEFLSGVALLKKVLRWTNLKMLHSFRLRSSLNSAHLNKIISTIITEPSFSLRSLEIFDPSFSFQLFLSKLIRFGWKFNNLKSVENLRFGINSSIRHEDIIFELFKKLKTFTILVLYPEMSGKFNDLVNQNDIRFKKLLSEIKHSDYPSLESLILINHPKLCKDALGIFPNFESYNPYPMFLNKTFSNLQELTIVSFDFKFQLPALGEFFLRSPKLNRLTFENNAHFTLFEFFQLLKNYNPEFKLNNLTFRELSNTGSSSLNEFQLNDLSQLNELALLDINGCSLSCKGFLRLLKIINKSRTITSLLIGNSKYLKFKTDTFYNREATRSILSLYDLLVEVPELTQLDLHNLELDNQSMKQFSKDIKRFGYRNCKLTTLDMSFSKIEGIGLIDLFEAFPSMMAKREPGFYFVVSRLIIDGMEISKSTLDLLVKNGYVGELRNNLNKQRWQEFGVNSMVVS</sequence>
<dbReference type="InterPro" id="IPR036047">
    <property type="entry name" value="F-box-like_dom_sf"/>
</dbReference>
<dbReference type="InterPro" id="IPR032675">
    <property type="entry name" value="LRR_dom_sf"/>
</dbReference>
<dbReference type="Gene3D" id="3.80.10.10">
    <property type="entry name" value="Ribonuclease Inhibitor"/>
    <property type="match status" value="1"/>
</dbReference>
<evidence type="ECO:0000313" key="2">
    <source>
        <dbReference type="EMBL" id="ODV81478.1"/>
    </source>
</evidence>